<dbReference type="AlphaFoldDB" id="D5A7W5"/>
<feature type="region of interest" description="Disordered" evidence="1">
    <location>
        <begin position="40"/>
        <end position="61"/>
    </location>
</feature>
<name>D5A7W5_PICSI</name>
<organism evidence="2">
    <name type="scientific">Picea sitchensis</name>
    <name type="common">Sitka spruce</name>
    <name type="synonym">Pinus sitchensis</name>
    <dbReference type="NCBI Taxonomy" id="3332"/>
    <lineage>
        <taxon>Eukaryota</taxon>
        <taxon>Viridiplantae</taxon>
        <taxon>Streptophyta</taxon>
        <taxon>Embryophyta</taxon>
        <taxon>Tracheophyta</taxon>
        <taxon>Spermatophyta</taxon>
        <taxon>Pinopsida</taxon>
        <taxon>Pinidae</taxon>
        <taxon>Conifers I</taxon>
        <taxon>Pinales</taxon>
        <taxon>Pinaceae</taxon>
        <taxon>Picea</taxon>
    </lineage>
</organism>
<sequence>MATVALLVSHLLKRTKYDEECADPVLANISTHSGVSVVPRSNPVTVSSSMNRDETGQEKEVEVRTDTSQVLLFRVSLPACFL</sequence>
<proteinExistence type="evidence at transcript level"/>
<protein>
    <submittedName>
        <fullName evidence="2">Uncharacterized protein</fullName>
    </submittedName>
</protein>
<evidence type="ECO:0000313" key="2">
    <source>
        <dbReference type="EMBL" id="ADE75634.1"/>
    </source>
</evidence>
<accession>D5A7W5</accession>
<reference evidence="2" key="1">
    <citation type="submission" date="2010-04" db="EMBL/GenBank/DDBJ databases">
        <authorList>
            <person name="Reid K.E."/>
            <person name="Liao N."/>
            <person name="Chan S."/>
            <person name="Docking R."/>
            <person name="Taylor G."/>
            <person name="Moore R."/>
            <person name="Mayo M."/>
            <person name="Munro S."/>
            <person name="King J."/>
            <person name="Yanchuk A."/>
            <person name="Holt R."/>
            <person name="Jones S."/>
            <person name="Marra M."/>
            <person name="Ritland C.E."/>
            <person name="Ritland K."/>
            <person name="Bohlmann J."/>
        </authorList>
    </citation>
    <scope>NUCLEOTIDE SEQUENCE</scope>
    <source>
        <tissue evidence="2">Buds collected with no treatment. Collection October 2007</tissue>
    </source>
</reference>
<dbReference type="EMBL" id="BT122245">
    <property type="protein sequence ID" value="ADE75634.1"/>
    <property type="molecule type" value="mRNA"/>
</dbReference>
<evidence type="ECO:0000256" key="1">
    <source>
        <dbReference type="SAM" id="MobiDB-lite"/>
    </source>
</evidence>
<feature type="compositionally biased region" description="Basic and acidic residues" evidence="1">
    <location>
        <begin position="51"/>
        <end position="61"/>
    </location>
</feature>